<dbReference type="NCBIfam" id="NF001033">
    <property type="entry name" value="PRK00114.1"/>
    <property type="match status" value="1"/>
</dbReference>
<dbReference type="InterPro" id="IPR023212">
    <property type="entry name" value="Hsp33_helix_hairpin_bin_dom_sf"/>
</dbReference>
<dbReference type="SUPFAM" id="SSF118352">
    <property type="entry name" value="HSP33 redox switch-like"/>
    <property type="match status" value="1"/>
</dbReference>
<dbReference type="EMBL" id="CZQC01000061">
    <property type="protein sequence ID" value="CUS42104.1"/>
    <property type="molecule type" value="Genomic_DNA"/>
</dbReference>
<organism evidence="6">
    <name type="scientific">hydrothermal vent metagenome</name>
    <dbReference type="NCBI Taxonomy" id="652676"/>
    <lineage>
        <taxon>unclassified sequences</taxon>
        <taxon>metagenomes</taxon>
        <taxon>ecological metagenomes</taxon>
    </lineage>
</organism>
<dbReference type="Pfam" id="PF01430">
    <property type="entry name" value="HSP33"/>
    <property type="match status" value="1"/>
</dbReference>
<reference evidence="6" key="1">
    <citation type="submission" date="2015-10" db="EMBL/GenBank/DDBJ databases">
        <authorList>
            <person name="Gilbert D.G."/>
        </authorList>
    </citation>
    <scope>NUCLEOTIDE SEQUENCE</scope>
</reference>
<evidence type="ECO:0000256" key="5">
    <source>
        <dbReference type="ARBA" id="ARBA00023284"/>
    </source>
</evidence>
<dbReference type="InterPro" id="IPR016153">
    <property type="entry name" value="Heat_shock_Hsp33_N"/>
</dbReference>
<keyword evidence="3" id="KW-1015">Disulfide bond</keyword>
<sequence length="285" mass="31957">MSQPSGSADLLQRFSFDSTDIRGEITHLHSSYQDVLKRHQYPPLIATAVGELMAATALLSANLKFAGRLTLQIRLAGNVSLLQAETNDQGQLRAIARYDEDAAATELQLENGQFIITIEPEQGQRYQGITAIEGGNIAGALEEYFVQSEQLDSRFWLVCKDGIAAGFMLQKMPGSDSHDTDAWDRIGHLASTIKDEELLHLDNATLLHRLYHEEQVRLYPESTLSFFCTCSKPRTANALHQLGYAELDEILKEAGKISITCEFCQQAYAFERPEIEEMFPERHPH</sequence>
<protein>
    <submittedName>
        <fullName evidence="6">33 kDa chaperonin (Heat shock protein 33) (HSP33)</fullName>
    </submittedName>
</protein>
<evidence type="ECO:0000256" key="1">
    <source>
        <dbReference type="ARBA" id="ARBA00022490"/>
    </source>
</evidence>
<dbReference type="InterPro" id="IPR016154">
    <property type="entry name" value="Heat_shock_Hsp33_C"/>
</dbReference>
<dbReference type="PIRSF" id="PIRSF005261">
    <property type="entry name" value="Heat_shock_Hsp33"/>
    <property type="match status" value="1"/>
</dbReference>
<gene>
    <name evidence="6" type="ORF">MGWOODY_Tha1386</name>
</gene>
<dbReference type="Gene3D" id="3.55.30.10">
    <property type="entry name" value="Hsp33 domain"/>
    <property type="match status" value="1"/>
</dbReference>
<proteinExistence type="inferred from homology"/>
<dbReference type="PANTHER" id="PTHR30111">
    <property type="entry name" value="33 KDA CHAPERONIN"/>
    <property type="match status" value="1"/>
</dbReference>
<dbReference type="AlphaFoldDB" id="A0A160TFR0"/>
<keyword evidence="1" id="KW-0963">Cytoplasm</keyword>
<dbReference type="PANTHER" id="PTHR30111:SF1">
    <property type="entry name" value="33 KDA CHAPERONIN"/>
    <property type="match status" value="1"/>
</dbReference>
<keyword evidence="5" id="KW-0676">Redox-active center</keyword>
<dbReference type="Gene3D" id="3.90.1280.10">
    <property type="entry name" value="HSP33 redox switch-like"/>
    <property type="match status" value="1"/>
</dbReference>
<dbReference type="GO" id="GO:0005737">
    <property type="term" value="C:cytoplasm"/>
    <property type="evidence" value="ECO:0007669"/>
    <property type="project" value="InterPro"/>
</dbReference>
<keyword evidence="2" id="KW-0862">Zinc</keyword>
<dbReference type="GO" id="GO:0044183">
    <property type="term" value="F:protein folding chaperone"/>
    <property type="evidence" value="ECO:0007669"/>
    <property type="project" value="TreeGrafter"/>
</dbReference>
<evidence type="ECO:0000256" key="4">
    <source>
        <dbReference type="ARBA" id="ARBA00023186"/>
    </source>
</evidence>
<dbReference type="SUPFAM" id="SSF64397">
    <property type="entry name" value="Hsp33 domain"/>
    <property type="match status" value="1"/>
</dbReference>
<dbReference type="InterPro" id="IPR000397">
    <property type="entry name" value="Heat_shock_Hsp33"/>
</dbReference>
<dbReference type="GO" id="GO:0051082">
    <property type="term" value="F:unfolded protein binding"/>
    <property type="evidence" value="ECO:0007669"/>
    <property type="project" value="InterPro"/>
</dbReference>
<name>A0A160TFR0_9ZZZZ</name>
<dbReference type="HAMAP" id="MF_00117">
    <property type="entry name" value="HslO"/>
    <property type="match status" value="1"/>
</dbReference>
<dbReference type="Gene3D" id="1.10.287.480">
    <property type="entry name" value="helix hairpin bin"/>
    <property type="match status" value="1"/>
</dbReference>
<keyword evidence="4" id="KW-0143">Chaperone</keyword>
<evidence type="ECO:0000313" key="6">
    <source>
        <dbReference type="EMBL" id="CUS42104.1"/>
    </source>
</evidence>
<evidence type="ECO:0000256" key="3">
    <source>
        <dbReference type="ARBA" id="ARBA00023157"/>
    </source>
</evidence>
<dbReference type="GO" id="GO:0042026">
    <property type="term" value="P:protein refolding"/>
    <property type="evidence" value="ECO:0007669"/>
    <property type="project" value="TreeGrafter"/>
</dbReference>
<keyword evidence="6" id="KW-0346">Stress response</keyword>
<evidence type="ECO:0000256" key="2">
    <source>
        <dbReference type="ARBA" id="ARBA00022833"/>
    </source>
</evidence>
<dbReference type="CDD" id="cd00498">
    <property type="entry name" value="Hsp33"/>
    <property type="match status" value="1"/>
</dbReference>
<accession>A0A160TFR0</accession>